<gene>
    <name evidence="1" type="ORF">FHR69_002479</name>
</gene>
<dbReference type="EMBL" id="JACHVR010000001">
    <property type="protein sequence ID" value="MBB2886613.1"/>
    <property type="molecule type" value="Genomic_DNA"/>
</dbReference>
<comment type="caution">
    <text evidence="1">The sequence shown here is derived from an EMBL/GenBank/DDBJ whole genome shotgun (WGS) entry which is preliminary data.</text>
</comment>
<accession>A0ACC5MD71</accession>
<protein>
    <submittedName>
        <fullName evidence="1">Uncharacterized protein</fullName>
    </submittedName>
</protein>
<organism evidence="1 2">
    <name type="scientific">Pseudomonas umsongensis</name>
    <dbReference type="NCBI Taxonomy" id="198618"/>
    <lineage>
        <taxon>Bacteria</taxon>
        <taxon>Pseudomonadati</taxon>
        <taxon>Pseudomonadota</taxon>
        <taxon>Gammaproteobacteria</taxon>
        <taxon>Pseudomonadales</taxon>
        <taxon>Pseudomonadaceae</taxon>
        <taxon>Pseudomonas</taxon>
    </lineage>
</organism>
<proteinExistence type="predicted"/>
<evidence type="ECO:0000313" key="1">
    <source>
        <dbReference type="EMBL" id="MBB2886613.1"/>
    </source>
</evidence>
<dbReference type="Proteomes" id="UP000589818">
    <property type="component" value="Unassembled WGS sequence"/>
</dbReference>
<evidence type="ECO:0000313" key="2">
    <source>
        <dbReference type="Proteomes" id="UP000589818"/>
    </source>
</evidence>
<keyword evidence="2" id="KW-1185">Reference proteome</keyword>
<reference evidence="1" key="1">
    <citation type="submission" date="2020-08" db="EMBL/GenBank/DDBJ databases">
        <title>Plant associated metagenomes--Microbial community diversity and host control of community assembly across model and emerging plant ecological genomics systems.</title>
        <authorList>
            <person name="Dangl J."/>
        </authorList>
    </citation>
    <scope>NUCLEOTIDE SEQUENCE</scope>
    <source>
        <strain evidence="1">KD5</strain>
    </source>
</reference>
<name>A0ACC5MD71_9PSED</name>
<sequence>MTDKIYSHKSAILNDFSERPQTSSLEPVDSGCLEELLQRDTRLIYWRTLSDSPSVVSAAALDTVNDRLWIQPVDATDWLTLRMSRPSTAKGVNFESPCSSGVYNFSDIGPIGQ</sequence>